<dbReference type="InterPro" id="IPR017853">
    <property type="entry name" value="GH"/>
</dbReference>
<dbReference type="InterPro" id="IPR006103">
    <property type="entry name" value="Glyco_hydro_2_cat"/>
</dbReference>
<dbReference type="Pfam" id="PF02837">
    <property type="entry name" value="Glyco_hydro_2_N"/>
    <property type="match status" value="1"/>
</dbReference>
<dbReference type="Pfam" id="PF00703">
    <property type="entry name" value="Glyco_hydro_2"/>
    <property type="match status" value="1"/>
</dbReference>
<proteinExistence type="inferred from homology"/>
<evidence type="ECO:0000256" key="2">
    <source>
        <dbReference type="ARBA" id="ARBA00022801"/>
    </source>
</evidence>
<evidence type="ECO:0000259" key="5">
    <source>
        <dbReference type="Pfam" id="PF02836"/>
    </source>
</evidence>
<dbReference type="InterPro" id="IPR006104">
    <property type="entry name" value="Glyco_hydro_2_N"/>
</dbReference>
<evidence type="ECO:0000313" key="7">
    <source>
        <dbReference type="EMBL" id="MDI6448870.1"/>
    </source>
</evidence>
<organism evidence="7 8">
    <name type="scientific">Anaerobaca lacustris</name>
    <dbReference type="NCBI Taxonomy" id="3044600"/>
    <lineage>
        <taxon>Bacteria</taxon>
        <taxon>Pseudomonadati</taxon>
        <taxon>Planctomycetota</taxon>
        <taxon>Phycisphaerae</taxon>
        <taxon>Sedimentisphaerales</taxon>
        <taxon>Anaerobacaceae</taxon>
        <taxon>Anaerobaca</taxon>
    </lineage>
</organism>
<evidence type="ECO:0000259" key="4">
    <source>
        <dbReference type="Pfam" id="PF00703"/>
    </source>
</evidence>
<dbReference type="Gene3D" id="2.60.120.260">
    <property type="entry name" value="Galactose-binding domain-like"/>
    <property type="match status" value="2"/>
</dbReference>
<name>A0AAW6TW64_9BACT</name>
<dbReference type="PANTHER" id="PTHR42732:SF2">
    <property type="entry name" value="BETA-MANNOSIDASE"/>
    <property type="match status" value="1"/>
</dbReference>
<dbReference type="SUPFAM" id="SSF49785">
    <property type="entry name" value="Galactose-binding domain-like"/>
    <property type="match status" value="2"/>
</dbReference>
<keyword evidence="8" id="KW-1185">Reference proteome</keyword>
<dbReference type="InterPro" id="IPR036156">
    <property type="entry name" value="Beta-gal/glucu_dom_sf"/>
</dbReference>
<dbReference type="GO" id="GO:0005975">
    <property type="term" value="P:carbohydrate metabolic process"/>
    <property type="evidence" value="ECO:0007669"/>
    <property type="project" value="InterPro"/>
</dbReference>
<reference evidence="7" key="1">
    <citation type="submission" date="2023-05" db="EMBL/GenBank/DDBJ databases">
        <title>Anaerotaeda fermentans gen. nov., sp. nov., a novel anaerobic planctomycete of the new family within the order Sedimentisphaerales isolated from Taman Peninsula, Russia.</title>
        <authorList>
            <person name="Khomyakova M.A."/>
            <person name="Merkel A.Y."/>
            <person name="Slobodkin A.I."/>
        </authorList>
    </citation>
    <scope>NUCLEOTIDE SEQUENCE</scope>
    <source>
        <strain evidence="7">M17dextr</strain>
    </source>
</reference>
<dbReference type="InterPro" id="IPR051913">
    <property type="entry name" value="GH2_Domain-Containing"/>
</dbReference>
<comment type="caution">
    <text evidence="7">The sequence shown here is derived from an EMBL/GenBank/DDBJ whole genome shotgun (WGS) entry which is preliminary data.</text>
</comment>
<dbReference type="PANTHER" id="PTHR42732">
    <property type="entry name" value="BETA-GALACTOSIDASE"/>
    <property type="match status" value="1"/>
</dbReference>
<evidence type="ECO:0000256" key="3">
    <source>
        <dbReference type="ARBA" id="ARBA00023295"/>
    </source>
</evidence>
<dbReference type="GO" id="GO:0004553">
    <property type="term" value="F:hydrolase activity, hydrolyzing O-glycosyl compounds"/>
    <property type="evidence" value="ECO:0007669"/>
    <property type="project" value="InterPro"/>
</dbReference>
<accession>A0AAW6TW64</accession>
<dbReference type="Pfam" id="PF02836">
    <property type="entry name" value="Glyco_hydro_2_C"/>
    <property type="match status" value="1"/>
</dbReference>
<feature type="domain" description="Glycoside hydrolase family 2 immunoglobulin-like beta-sandwich" evidence="4">
    <location>
        <begin position="230"/>
        <end position="320"/>
    </location>
</feature>
<dbReference type="Gene3D" id="2.60.40.10">
    <property type="entry name" value="Immunoglobulins"/>
    <property type="match status" value="1"/>
</dbReference>
<keyword evidence="3" id="KW-0326">Glycosidase</keyword>
<dbReference type="InterPro" id="IPR006102">
    <property type="entry name" value="Ig-like_GH2"/>
</dbReference>
<evidence type="ECO:0000256" key="1">
    <source>
        <dbReference type="ARBA" id="ARBA00007401"/>
    </source>
</evidence>
<dbReference type="InterPro" id="IPR008979">
    <property type="entry name" value="Galactose-bd-like_sf"/>
</dbReference>
<evidence type="ECO:0000313" key="8">
    <source>
        <dbReference type="Proteomes" id="UP001431776"/>
    </source>
</evidence>
<protein>
    <submittedName>
        <fullName evidence="7">Glycoside hydrolase family 2 TIM barrel-domain containing protein</fullName>
    </submittedName>
</protein>
<feature type="domain" description="Glycoside hydrolase family 2 catalytic" evidence="5">
    <location>
        <begin position="363"/>
        <end position="487"/>
    </location>
</feature>
<comment type="similarity">
    <text evidence="1">Belongs to the glycosyl hydrolase 2 family.</text>
</comment>
<dbReference type="InterPro" id="IPR013783">
    <property type="entry name" value="Ig-like_fold"/>
</dbReference>
<gene>
    <name evidence="7" type="ORF">QJ522_07410</name>
</gene>
<keyword evidence="2 7" id="KW-0378">Hydrolase</keyword>
<dbReference type="SUPFAM" id="SSF51445">
    <property type="entry name" value="(Trans)glycosidases"/>
    <property type="match status" value="1"/>
</dbReference>
<evidence type="ECO:0000259" key="6">
    <source>
        <dbReference type="Pfam" id="PF02837"/>
    </source>
</evidence>
<dbReference type="AlphaFoldDB" id="A0AAW6TW64"/>
<feature type="domain" description="Glycosyl hydrolases family 2 sugar binding" evidence="6">
    <location>
        <begin position="116"/>
        <end position="189"/>
    </location>
</feature>
<dbReference type="RefSeq" id="WP_349244280.1">
    <property type="nucleotide sequence ID" value="NZ_JASCXX010000007.1"/>
</dbReference>
<dbReference type="Gene3D" id="3.20.20.80">
    <property type="entry name" value="Glycosidases"/>
    <property type="match status" value="1"/>
</dbReference>
<dbReference type="Proteomes" id="UP001431776">
    <property type="component" value="Unassembled WGS sequence"/>
</dbReference>
<sequence length="763" mass="85810">MNGSPATTRLYHGKHVILFAALLVACFCLSAGAEWKPADGPLMTKWARDVSPDNVHAEYPRPQMVRESWLNLNGLWDYAIRSKDDGQPKEFDGRILVPFPVESALSGVMKPVGPDNRLWYRRNFDVPVAWGEGIRILLNFGAVDWDTTVWVNGMKVGNHRGGYNPFTFDITHALRPAGPQEIVVSVWDPTDAGTQPRGKQVRRPRGIWYTAVTGIWQTVWLEPVNRRAIEGLKLTPDLDDSKLIVEIGTKLTRSDNVTVEVSADGEVVAQARGLNRIEVPIPDPRLWSPDDPFLYDVKITLGHFNLPVVHDEVQSYFGMRKISLEKDEEGINRLFLNGEPLFQYGFLDQGWWPDGLYAAPTDEALRYDVEVTRQLGFNMARKHVKVEPARWYYWCDKLGLLVWQDMPSGDRYIGPNDPDFQRTKESADQFELEWSRVIEAFYNHPSIVMWVPFNEGWGQYDTARIAEWTKKLDPTRLVNSASGWTDRGVGDVHDIHSYPGPSAPPVEEARAIVLGEFGGLGLPVRGHTWQDERNWGYRSYETREALTDAYLVLIGNLRPLIAGGLAAAVYTQTTDVEIEVNGLLTYDRAMIKMDAAKVRAANEKLYLPPPIIRTVVPTSQDDGQVWRYTTAEPADGWQADEFDDTGWQIGKGGFGTENTPGAVVRTKWDSSDIWLRRSFDLGGSVPPELHLSIHHDEDAKVYINGTLVADVKGYTTGYIQIPLGEKARAALRPNLNRLAVYCHQTGGGQYIDVGLVSITERTP</sequence>
<dbReference type="SUPFAM" id="SSF49303">
    <property type="entry name" value="beta-Galactosidase/glucuronidase domain"/>
    <property type="match status" value="1"/>
</dbReference>
<dbReference type="EMBL" id="JASCXX010000007">
    <property type="protein sequence ID" value="MDI6448870.1"/>
    <property type="molecule type" value="Genomic_DNA"/>
</dbReference>